<dbReference type="Proteomes" id="UP001057402">
    <property type="component" value="Chromosome 12"/>
</dbReference>
<accession>A0ACB9L2U0</accession>
<dbReference type="EMBL" id="CM042891">
    <property type="protein sequence ID" value="KAI4303858.1"/>
    <property type="molecule type" value="Genomic_DNA"/>
</dbReference>
<comment type="caution">
    <text evidence="1">The sequence shown here is derived from an EMBL/GenBank/DDBJ whole genome shotgun (WGS) entry which is preliminary data.</text>
</comment>
<organism evidence="1 2">
    <name type="scientific">Melastoma candidum</name>
    <dbReference type="NCBI Taxonomy" id="119954"/>
    <lineage>
        <taxon>Eukaryota</taxon>
        <taxon>Viridiplantae</taxon>
        <taxon>Streptophyta</taxon>
        <taxon>Embryophyta</taxon>
        <taxon>Tracheophyta</taxon>
        <taxon>Spermatophyta</taxon>
        <taxon>Magnoliopsida</taxon>
        <taxon>eudicotyledons</taxon>
        <taxon>Gunneridae</taxon>
        <taxon>Pentapetalae</taxon>
        <taxon>rosids</taxon>
        <taxon>malvids</taxon>
        <taxon>Myrtales</taxon>
        <taxon>Melastomataceae</taxon>
        <taxon>Melastomatoideae</taxon>
        <taxon>Melastomateae</taxon>
        <taxon>Melastoma</taxon>
    </lineage>
</organism>
<reference evidence="2" key="1">
    <citation type="journal article" date="2023" name="Front. Plant Sci.">
        <title>Chromosomal-level genome assembly of Melastoma candidum provides insights into trichome evolution.</title>
        <authorList>
            <person name="Zhong Y."/>
            <person name="Wu W."/>
            <person name="Sun C."/>
            <person name="Zou P."/>
            <person name="Liu Y."/>
            <person name="Dai S."/>
            <person name="Zhou R."/>
        </authorList>
    </citation>
    <scope>NUCLEOTIDE SEQUENCE [LARGE SCALE GENOMIC DNA]</scope>
</reference>
<gene>
    <name evidence="1" type="ORF">MLD38_039446</name>
</gene>
<evidence type="ECO:0000313" key="1">
    <source>
        <dbReference type="EMBL" id="KAI4303858.1"/>
    </source>
</evidence>
<sequence>MHTQLANLSAVLPLLFLSLVASAAIGGLANAVNPFTPRASLIRYWNSHVSSADPLLALPSILLSKASPLSAAESVLLAKLASHGSLPEHHRQFCSLANMFCSFDDEVYPAPSHDPGDADFAVYSNRRFSSYGTSRLGGLDSFKNYSDGLNTPSFSFKKYTKDGNGHGETFTSYASDGNVANGSFANYDFGANGGSGDFKSYSLRNNVPNLLFTTYDSGGNNHKLTFGSYSDDANTGFQNFASYAKHGNSVPSEFVNYGDNSNTLSSTFTGYDLIGNAGNESFMNYGVSGNDPRSNFRTYGALGNSVTATFSNYRNGANEGANSFQSYARNANSAKTMFTNYGKSFNPGNDTFKEYGKGSKGDTMFRFKSYSADRSFKDYAKQGITFAGYSNVSSKEADISPSPSVSSLNRWVEPGRFFRESMLKRGNSMTMPDLRDKMPGRPFLPRSISSKLPFSTSHISLMRDIFHAREGSTTDHVILAAIHECERQPSRGETKQCVASAEDMIDFATSVLGRFVVLRTTESVNGSTQEVTIGEVRGINGGAVTESVSCHQSLYPYLLYYCHSVPKVRVYEADILDREGRNKINHGVAVCHVDTSAWGPGHGAFVALGHGPGEIEVCHWIFENDMTWTIAD</sequence>
<proteinExistence type="predicted"/>
<keyword evidence="2" id="KW-1185">Reference proteome</keyword>
<protein>
    <submittedName>
        <fullName evidence="1">Uncharacterized protein</fullName>
    </submittedName>
</protein>
<name>A0ACB9L2U0_9MYRT</name>
<evidence type="ECO:0000313" key="2">
    <source>
        <dbReference type="Proteomes" id="UP001057402"/>
    </source>
</evidence>